<protein>
    <recommendedName>
        <fullName evidence="2">Glycosyl transferase CAP10 domain-containing protein</fullName>
    </recommendedName>
</protein>
<dbReference type="SMART" id="SM00672">
    <property type="entry name" value="CAP10"/>
    <property type="match status" value="1"/>
</dbReference>
<dbReference type="InterPro" id="IPR051091">
    <property type="entry name" value="O-Glucosyltr/Glycosyltrsf_90"/>
</dbReference>
<feature type="compositionally biased region" description="Polar residues" evidence="1">
    <location>
        <begin position="43"/>
        <end position="52"/>
    </location>
</feature>
<dbReference type="InterPro" id="IPR006598">
    <property type="entry name" value="CAP10"/>
</dbReference>
<accession>A0A1Y1UTC7</accession>
<dbReference type="AlphaFoldDB" id="A0A1Y1UTC7"/>
<dbReference type="Proteomes" id="UP000193218">
    <property type="component" value="Unassembled WGS sequence"/>
</dbReference>
<dbReference type="GeneID" id="33559398"/>
<evidence type="ECO:0000256" key="1">
    <source>
        <dbReference type="SAM" id="MobiDB-lite"/>
    </source>
</evidence>
<keyword evidence="4" id="KW-1185">Reference proteome</keyword>
<organism evidence="3 4">
    <name type="scientific">Kockovaella imperatae</name>
    <dbReference type="NCBI Taxonomy" id="4999"/>
    <lineage>
        <taxon>Eukaryota</taxon>
        <taxon>Fungi</taxon>
        <taxon>Dikarya</taxon>
        <taxon>Basidiomycota</taxon>
        <taxon>Agaricomycotina</taxon>
        <taxon>Tremellomycetes</taxon>
        <taxon>Tremellales</taxon>
        <taxon>Cuniculitremaceae</taxon>
        <taxon>Kockovaella</taxon>
    </lineage>
</organism>
<dbReference type="Pfam" id="PF05686">
    <property type="entry name" value="Glyco_transf_90"/>
    <property type="match status" value="1"/>
</dbReference>
<evidence type="ECO:0000259" key="2">
    <source>
        <dbReference type="SMART" id="SM00672"/>
    </source>
</evidence>
<dbReference type="OrthoDB" id="541052at2759"/>
<evidence type="ECO:0000313" key="3">
    <source>
        <dbReference type="EMBL" id="ORX41279.1"/>
    </source>
</evidence>
<feature type="region of interest" description="Disordered" evidence="1">
    <location>
        <begin position="43"/>
        <end position="80"/>
    </location>
</feature>
<dbReference type="PANTHER" id="PTHR12203">
    <property type="entry name" value="KDEL LYS-ASP-GLU-LEU CONTAINING - RELATED"/>
    <property type="match status" value="1"/>
</dbReference>
<dbReference type="PANTHER" id="PTHR12203:SF118">
    <property type="entry name" value="BETA-1,2-XYLOSYLTRANSFERASE 1"/>
    <property type="match status" value="1"/>
</dbReference>
<dbReference type="EMBL" id="NBSH01000001">
    <property type="protein sequence ID" value="ORX41279.1"/>
    <property type="molecule type" value="Genomic_DNA"/>
</dbReference>
<reference evidence="3 4" key="1">
    <citation type="submission" date="2017-03" db="EMBL/GenBank/DDBJ databases">
        <title>Widespread Adenine N6-methylation of Active Genes in Fungi.</title>
        <authorList>
            <consortium name="DOE Joint Genome Institute"/>
            <person name="Mondo S.J."/>
            <person name="Dannebaum R.O."/>
            <person name="Kuo R.C."/>
            <person name="Louie K.B."/>
            <person name="Bewick A.J."/>
            <person name="Labutti K."/>
            <person name="Haridas S."/>
            <person name="Kuo A."/>
            <person name="Salamov A."/>
            <person name="Ahrendt S.R."/>
            <person name="Lau R."/>
            <person name="Bowen B.P."/>
            <person name="Lipzen A."/>
            <person name="Sullivan W."/>
            <person name="Andreopoulos W.B."/>
            <person name="Clum A."/>
            <person name="Lindquist E."/>
            <person name="Daum C."/>
            <person name="Northen T.R."/>
            <person name="Ramamoorthy G."/>
            <person name="Schmitz R.J."/>
            <person name="Gryganskyi A."/>
            <person name="Culley D."/>
            <person name="Magnuson J."/>
            <person name="James T.Y."/>
            <person name="O'Malley M.A."/>
            <person name="Stajich J.E."/>
            <person name="Spatafora J.W."/>
            <person name="Visel A."/>
            <person name="Grigoriev I.V."/>
        </authorList>
    </citation>
    <scope>NUCLEOTIDE SEQUENCE [LARGE SCALE GENOMIC DNA]</scope>
    <source>
        <strain evidence="3 4">NRRL Y-17943</strain>
    </source>
</reference>
<name>A0A1Y1UTC7_9TREE</name>
<comment type="caution">
    <text evidence="3">The sequence shown here is derived from an EMBL/GenBank/DDBJ whole genome shotgun (WGS) entry which is preliminary data.</text>
</comment>
<dbReference type="RefSeq" id="XP_021874958.1">
    <property type="nucleotide sequence ID" value="XM_022017589.1"/>
</dbReference>
<dbReference type="InParanoid" id="A0A1Y1UTC7"/>
<sequence>MTQTWRLTIRRYMLNKRLRFSRIAILAFVIVLWFTFIGVPGSSGQDDLSQTDPAALYRAGPPRSEDAAHSSSSGWSTLFGRSKPVKKHPIELLIQRAEKQWEDVNKRQSKTLKSAFHEYQKRFGRLPPKGFDTWWKFCEQNHVKIRDDYDQTYNDVAPFFALSPETFRARAQKLVDTQSTYQLNLIPGNCSITGDRAGSARGKLLFRLIAPLVDLLPAPITFSMSDHDLGSWLVADDQRRHLNEAISQQRFVTEQELAPFEKRIGRVVVKGLTSACPEDSPGWQYGLAQLDGGMLPPPRTDEVTFLHDMDMTRDFCLNPSLLAVHGALSWDVPRDTILRPIGQLSKFTRNAEFLTTPLEAYENLTDPKAASKYTPWESKTVNKLFWRGSTTGDSYWKRDGYDWRNSHRPKLALMAQASASETNHQGHPTTNPKINVWVERGNDAKMEEWDLGVLNDRYMDVGLTGKPHQCREADGTCAEMAEDIKFKERISPEVASRFKYMLDVDGNGWSSRFHRLLTSGSVVLKASLYPEWNSAWLTPWYHYVPVQLDYSDLYSIMAFFVGPPDSSAISSTEAASGAGKKGHASPQVGHDDLAKQIALRGRQFGEEYWRWEDMQAYMLRLLLEYARLQADDRENWVYRG</sequence>
<evidence type="ECO:0000313" key="4">
    <source>
        <dbReference type="Proteomes" id="UP000193218"/>
    </source>
</evidence>
<gene>
    <name evidence="3" type="ORF">BD324DRAFT_644319</name>
</gene>
<proteinExistence type="predicted"/>
<feature type="domain" description="Glycosyl transferase CAP10" evidence="2">
    <location>
        <begin position="314"/>
        <end position="632"/>
    </location>
</feature>